<evidence type="ECO:0000313" key="9">
    <source>
        <dbReference type="EMBL" id="GLS90718.1"/>
    </source>
</evidence>
<feature type="transmembrane region" description="Helical" evidence="8">
    <location>
        <begin position="172"/>
        <end position="195"/>
    </location>
</feature>
<feature type="transmembrane region" description="Helical" evidence="8">
    <location>
        <begin position="70"/>
        <end position="93"/>
    </location>
</feature>
<proteinExistence type="inferred from homology"/>
<dbReference type="InterPro" id="IPR004776">
    <property type="entry name" value="Mem_transp_PIN-like"/>
</dbReference>
<feature type="transmembrane region" description="Helical" evidence="8">
    <location>
        <begin position="290"/>
        <end position="313"/>
    </location>
</feature>
<evidence type="ECO:0000256" key="3">
    <source>
        <dbReference type="ARBA" id="ARBA00022448"/>
    </source>
</evidence>
<evidence type="ECO:0000256" key="6">
    <source>
        <dbReference type="ARBA" id="ARBA00022989"/>
    </source>
</evidence>
<dbReference type="Pfam" id="PF03547">
    <property type="entry name" value="Mem_trans"/>
    <property type="match status" value="1"/>
</dbReference>
<dbReference type="InterPro" id="IPR038770">
    <property type="entry name" value="Na+/solute_symporter_sf"/>
</dbReference>
<evidence type="ECO:0000256" key="4">
    <source>
        <dbReference type="ARBA" id="ARBA00022475"/>
    </source>
</evidence>
<dbReference type="Proteomes" id="UP001157353">
    <property type="component" value="Unassembled WGS sequence"/>
</dbReference>
<gene>
    <name evidence="9" type="ORF">GCM10007916_17850</name>
</gene>
<feature type="transmembrane region" description="Helical" evidence="8">
    <location>
        <begin position="129"/>
        <end position="151"/>
    </location>
</feature>
<evidence type="ECO:0000256" key="5">
    <source>
        <dbReference type="ARBA" id="ARBA00022692"/>
    </source>
</evidence>
<organism evidence="9 10">
    <name type="scientific">Psychromonas marina</name>
    <dbReference type="NCBI Taxonomy" id="88364"/>
    <lineage>
        <taxon>Bacteria</taxon>
        <taxon>Pseudomonadati</taxon>
        <taxon>Pseudomonadota</taxon>
        <taxon>Gammaproteobacteria</taxon>
        <taxon>Alteromonadales</taxon>
        <taxon>Psychromonadaceae</taxon>
        <taxon>Psychromonas</taxon>
    </lineage>
</organism>
<comment type="similarity">
    <text evidence="2">Belongs to the auxin efflux carrier (TC 2.A.69) family.</text>
</comment>
<evidence type="ECO:0000256" key="7">
    <source>
        <dbReference type="ARBA" id="ARBA00023136"/>
    </source>
</evidence>
<name>A0ABQ6E0N6_9GAMM</name>
<keyword evidence="3" id="KW-0813">Transport</keyword>
<evidence type="ECO:0000256" key="8">
    <source>
        <dbReference type="SAM" id="Phobius"/>
    </source>
</evidence>
<protein>
    <submittedName>
        <fullName evidence="9">Transporter</fullName>
    </submittedName>
</protein>
<keyword evidence="10" id="KW-1185">Reference proteome</keyword>
<feature type="transmembrane region" description="Helical" evidence="8">
    <location>
        <begin position="235"/>
        <end position="253"/>
    </location>
</feature>
<evidence type="ECO:0000256" key="2">
    <source>
        <dbReference type="ARBA" id="ARBA00010145"/>
    </source>
</evidence>
<evidence type="ECO:0000313" key="10">
    <source>
        <dbReference type="Proteomes" id="UP001157353"/>
    </source>
</evidence>
<evidence type="ECO:0000256" key="1">
    <source>
        <dbReference type="ARBA" id="ARBA00004651"/>
    </source>
</evidence>
<feature type="transmembrane region" description="Helical" evidence="8">
    <location>
        <begin position="259"/>
        <end position="278"/>
    </location>
</feature>
<dbReference type="EMBL" id="BSPQ01000005">
    <property type="protein sequence ID" value="GLS90718.1"/>
    <property type="molecule type" value="Genomic_DNA"/>
</dbReference>
<sequence length="316" mass="34523">MFFESLQFSFSIIGPICLLLFLGWFLRKTEIIDDAFIETASKLVFKVTLPTLLFLSIIKTNRDVEIDFELIIYSVIANFIFFLLSVVATKFWVKEKSAHGVIIQGAFRSNIAIIGLAYVANVYGDSGLALAAVYVAFHTMLYNILAVVILSPKQEGFNPKMLFGVAKSIAKNPLIIGIMLGILFFLLAIPVPQVIINTGQYFSNMTLPVALLCTGGSLNLQALKDNSFNCRFSTTLKIVVAPILITTGGYLFGFTGQQLGILFFMSAAPTAAASYVMARSMGHNADLAANVIAMTTIGSLITTSLGISFLYWLQLM</sequence>
<keyword evidence="6 8" id="KW-1133">Transmembrane helix</keyword>
<keyword evidence="7 8" id="KW-0472">Membrane</keyword>
<comment type="subcellular location">
    <subcellularLocation>
        <location evidence="1">Cell membrane</location>
        <topology evidence="1">Multi-pass membrane protein</topology>
    </subcellularLocation>
</comment>
<feature type="transmembrane region" description="Helical" evidence="8">
    <location>
        <begin position="39"/>
        <end position="58"/>
    </location>
</feature>
<keyword evidence="5 8" id="KW-0812">Transmembrane</keyword>
<dbReference type="Gene3D" id="1.20.1530.20">
    <property type="match status" value="1"/>
</dbReference>
<keyword evidence="4" id="KW-1003">Cell membrane</keyword>
<comment type="caution">
    <text evidence="9">The sequence shown here is derived from an EMBL/GenBank/DDBJ whole genome shotgun (WGS) entry which is preliminary data.</text>
</comment>
<dbReference type="PANTHER" id="PTHR36838:SF4">
    <property type="entry name" value="AUXIN EFFLUX CARRIER FAMILY PROTEIN"/>
    <property type="match status" value="1"/>
</dbReference>
<accession>A0ABQ6E0N6</accession>
<dbReference type="PANTHER" id="PTHR36838">
    <property type="entry name" value="AUXIN EFFLUX CARRIER FAMILY PROTEIN"/>
    <property type="match status" value="1"/>
</dbReference>
<feature type="transmembrane region" description="Helical" evidence="8">
    <location>
        <begin position="6"/>
        <end position="27"/>
    </location>
</feature>
<reference evidence="10" key="1">
    <citation type="journal article" date="2019" name="Int. J. Syst. Evol. Microbiol.">
        <title>The Global Catalogue of Microorganisms (GCM) 10K type strain sequencing project: providing services to taxonomists for standard genome sequencing and annotation.</title>
        <authorList>
            <consortium name="The Broad Institute Genomics Platform"/>
            <consortium name="The Broad Institute Genome Sequencing Center for Infectious Disease"/>
            <person name="Wu L."/>
            <person name="Ma J."/>
        </authorList>
    </citation>
    <scope>NUCLEOTIDE SEQUENCE [LARGE SCALE GENOMIC DNA]</scope>
    <source>
        <strain evidence="10">NBRC 103166</strain>
    </source>
</reference>